<dbReference type="RefSeq" id="WP_082030712.1">
    <property type="nucleotide sequence ID" value="NZ_AP012273.1"/>
</dbReference>
<dbReference type="EMBL" id="AP012273">
    <property type="protein sequence ID" value="BAO44924.1"/>
    <property type="molecule type" value="Genomic_DNA"/>
</dbReference>
<dbReference type="OrthoDB" id="116979at2"/>
<dbReference type="KEGG" id="tbn:TBH_C2010"/>
<dbReference type="Pfam" id="PF09865">
    <property type="entry name" value="DUF2092"/>
    <property type="match status" value="1"/>
</dbReference>
<dbReference type="InterPro" id="IPR019207">
    <property type="entry name" value="DUF2092"/>
</dbReference>
<evidence type="ECO:0000256" key="1">
    <source>
        <dbReference type="ARBA" id="ARBA00011245"/>
    </source>
</evidence>
<evidence type="ECO:0000313" key="6">
    <source>
        <dbReference type="EMBL" id="BAO44924.1"/>
    </source>
</evidence>
<gene>
    <name evidence="6" type="ORF">TBH_C2010</name>
</gene>
<evidence type="ECO:0000256" key="5">
    <source>
        <dbReference type="SAM" id="SignalP"/>
    </source>
</evidence>
<keyword evidence="4" id="KW-0653">Protein transport</keyword>
<organism evidence="6 7">
    <name type="scientific">Thiolapillus brandeum</name>
    <dbReference type="NCBI Taxonomy" id="1076588"/>
    <lineage>
        <taxon>Bacteria</taxon>
        <taxon>Pseudomonadati</taxon>
        <taxon>Pseudomonadota</taxon>
        <taxon>Gammaproteobacteria</taxon>
        <taxon>Chromatiales</taxon>
        <taxon>Sedimenticolaceae</taxon>
        <taxon>Thiolapillus</taxon>
    </lineage>
</organism>
<comment type="subunit">
    <text evidence="1">Monomer.</text>
</comment>
<dbReference type="Proteomes" id="UP000031631">
    <property type="component" value="Chromosome"/>
</dbReference>
<keyword evidence="3 5" id="KW-0732">Signal</keyword>
<keyword evidence="7" id="KW-1185">Reference proteome</keyword>
<feature type="chain" id="PRO_5031222012" description="DUF2092 domain-containing protein" evidence="5">
    <location>
        <begin position="24"/>
        <end position="258"/>
    </location>
</feature>
<evidence type="ECO:0008006" key="8">
    <source>
        <dbReference type="Google" id="ProtNLM"/>
    </source>
</evidence>
<proteinExistence type="predicted"/>
<dbReference type="AlphaFoldDB" id="A0A7U6GJW6"/>
<feature type="signal peptide" evidence="5">
    <location>
        <begin position="1"/>
        <end position="23"/>
    </location>
</feature>
<evidence type="ECO:0000256" key="4">
    <source>
        <dbReference type="ARBA" id="ARBA00022927"/>
    </source>
</evidence>
<evidence type="ECO:0000256" key="2">
    <source>
        <dbReference type="ARBA" id="ARBA00022448"/>
    </source>
</evidence>
<name>A0A7U6GJW6_9GAMM</name>
<dbReference type="InterPro" id="IPR029046">
    <property type="entry name" value="LolA/LolB/LppX"/>
</dbReference>
<evidence type="ECO:0000256" key="3">
    <source>
        <dbReference type="ARBA" id="ARBA00022729"/>
    </source>
</evidence>
<evidence type="ECO:0000313" key="7">
    <source>
        <dbReference type="Proteomes" id="UP000031631"/>
    </source>
</evidence>
<keyword evidence="2" id="KW-0813">Transport</keyword>
<protein>
    <recommendedName>
        <fullName evidence="8">DUF2092 domain-containing protein</fullName>
    </recommendedName>
</protein>
<accession>A0A7U6GJW6</accession>
<reference evidence="6 7" key="1">
    <citation type="journal article" date="2014" name="PLoS ONE">
        <title>Physiological and genomic features of a novel sulfur-oxidizing gammaproteobacterium belonging to a previously uncultivated symbiotic lineage isolated from a hydrothermal vent.</title>
        <authorList>
            <person name="Nunoura T."/>
            <person name="Takaki Y."/>
            <person name="Kazama H."/>
            <person name="Kakuta J."/>
            <person name="Shimamura S."/>
            <person name="Makita H."/>
            <person name="Hirai M."/>
            <person name="Miyazaki M."/>
            <person name="Takai K."/>
        </authorList>
    </citation>
    <scope>NUCLEOTIDE SEQUENCE [LARGE SCALE GENOMIC DNA]</scope>
    <source>
        <strain evidence="6 7">Hiromi1</strain>
    </source>
</reference>
<dbReference type="GO" id="GO:0015031">
    <property type="term" value="P:protein transport"/>
    <property type="evidence" value="ECO:0007669"/>
    <property type="project" value="UniProtKB-KW"/>
</dbReference>
<dbReference type="SUPFAM" id="SSF89392">
    <property type="entry name" value="Prokaryotic lipoproteins and lipoprotein localization factors"/>
    <property type="match status" value="1"/>
</dbReference>
<sequence length="258" mass="28410">MELKTVISSTLSVVFLIGTGMVAAQTAQPKSSNAEPSDKVIATTAVEKMSAYLRSLDRFSVQASVSVDEVLANDHKVQLSKSVEVVANPPSKLKARTSTMYSEREFYFDGKTFTLYTPELGFYASFDAPGTIGEVVEKAKSEFDVDMPLADLFYWGSSEADMAAVDEAIIVGVDKVNGISCNQFAFRQKDIDWQICIQRGDMPLPLKLVVTSKEEATQPQFVAVMQWDTAPLLEGVNYTFVPKKTDSKINFARVNAEK</sequence>